<feature type="compositionally biased region" description="Low complexity" evidence="2">
    <location>
        <begin position="47"/>
        <end position="58"/>
    </location>
</feature>
<keyword evidence="1" id="KW-0378">Hydrolase</keyword>
<evidence type="ECO:0000313" key="6">
    <source>
        <dbReference type="Proteomes" id="UP000054097"/>
    </source>
</evidence>
<dbReference type="OrthoDB" id="5945790at2759"/>
<sequence length="466" mass="51104">MVKVLPVLLGLFVAVYAQETEDTAPTDEVASTISDPAPTSSDFSFAPPSTTPTVVGPPEQTFNETRTFPVGANLTTVEIFNQFHEVTENVTYYVNSYGEAIYDDDIVWGSEELLLSWRVGNQNEGPSKEKRWYAVKPSYGWPSFPVPYRYDSEDTRTKLKSHVDAALAKWISLAPYLSFVERDPDPTFAQGIVVITAAEDGCYSTLAFASVGYANTKPHINLASGCYGRQPKHEWGHQLGLLHEHKRPDRNDWLTFDCNALQPEPLSTDPAGKCVPVNCCTDPTSSCCSNLLYQFTVDSDTSKYQLQTTYDFDSIMHYSGSAFARSGQYTLTKKSDGSPYPYNTEISTGDVEGICAIYKPLCDASRVPACGTCNPTAGLNKCDITTSCITTGPGTGPTVNHYCACRAGFKATTATDPSKQFRLAMPGQEYRVFVPENTPCDTLCDYPHGFSPLLCAEVDLQNSCPL</sequence>
<dbReference type="STRING" id="933852.A0A0C3B5R6"/>
<dbReference type="EMBL" id="KN824303">
    <property type="protein sequence ID" value="KIM26826.1"/>
    <property type="molecule type" value="Genomic_DNA"/>
</dbReference>
<dbReference type="GO" id="GO:0008270">
    <property type="term" value="F:zinc ion binding"/>
    <property type="evidence" value="ECO:0007669"/>
    <property type="project" value="UniProtKB-UniRule"/>
</dbReference>
<keyword evidence="1" id="KW-0479">Metal-binding</keyword>
<protein>
    <recommendedName>
        <fullName evidence="4">Peptidase M12A domain-containing protein</fullName>
    </recommendedName>
</protein>
<feature type="binding site" evidence="1">
    <location>
        <position position="237"/>
    </location>
    <ligand>
        <name>Zn(2+)</name>
        <dbReference type="ChEBI" id="CHEBI:29105"/>
        <note>catalytic</note>
    </ligand>
</feature>
<reference evidence="6" key="2">
    <citation type="submission" date="2015-01" db="EMBL/GenBank/DDBJ databases">
        <title>Evolutionary Origins and Diversification of the Mycorrhizal Mutualists.</title>
        <authorList>
            <consortium name="DOE Joint Genome Institute"/>
            <consortium name="Mycorrhizal Genomics Consortium"/>
            <person name="Kohler A."/>
            <person name="Kuo A."/>
            <person name="Nagy L.G."/>
            <person name="Floudas D."/>
            <person name="Copeland A."/>
            <person name="Barry K.W."/>
            <person name="Cichocki N."/>
            <person name="Veneault-Fourrey C."/>
            <person name="LaButti K."/>
            <person name="Lindquist E.A."/>
            <person name="Lipzen A."/>
            <person name="Lundell T."/>
            <person name="Morin E."/>
            <person name="Murat C."/>
            <person name="Riley R."/>
            <person name="Ohm R."/>
            <person name="Sun H."/>
            <person name="Tunlid A."/>
            <person name="Henrissat B."/>
            <person name="Grigoriev I.V."/>
            <person name="Hibbett D.S."/>
            <person name="Martin F."/>
        </authorList>
    </citation>
    <scope>NUCLEOTIDE SEQUENCE [LARGE SCALE GENOMIC DNA]</scope>
    <source>
        <strain evidence="6">MAFF 305830</strain>
    </source>
</reference>
<organism evidence="5 6">
    <name type="scientific">Serendipita vermifera MAFF 305830</name>
    <dbReference type="NCBI Taxonomy" id="933852"/>
    <lineage>
        <taxon>Eukaryota</taxon>
        <taxon>Fungi</taxon>
        <taxon>Dikarya</taxon>
        <taxon>Basidiomycota</taxon>
        <taxon>Agaricomycotina</taxon>
        <taxon>Agaricomycetes</taxon>
        <taxon>Sebacinales</taxon>
        <taxon>Serendipitaceae</taxon>
        <taxon>Serendipita</taxon>
    </lineage>
</organism>
<evidence type="ECO:0000259" key="4">
    <source>
        <dbReference type="PROSITE" id="PS51864"/>
    </source>
</evidence>
<dbReference type="GO" id="GO:0006508">
    <property type="term" value="P:proteolysis"/>
    <property type="evidence" value="ECO:0007669"/>
    <property type="project" value="UniProtKB-KW"/>
</dbReference>
<dbReference type="Proteomes" id="UP000054097">
    <property type="component" value="Unassembled WGS sequence"/>
</dbReference>
<name>A0A0C3B5R6_SERVB</name>
<dbReference type="GO" id="GO:0004222">
    <property type="term" value="F:metalloendopeptidase activity"/>
    <property type="evidence" value="ECO:0007669"/>
    <property type="project" value="UniProtKB-UniRule"/>
</dbReference>
<dbReference type="Pfam" id="PF01400">
    <property type="entry name" value="Astacin"/>
    <property type="match status" value="2"/>
</dbReference>
<dbReference type="PROSITE" id="PS51864">
    <property type="entry name" value="ASTACIN"/>
    <property type="match status" value="1"/>
</dbReference>
<dbReference type="SMART" id="SM00235">
    <property type="entry name" value="ZnMc"/>
    <property type="match status" value="1"/>
</dbReference>
<evidence type="ECO:0000256" key="2">
    <source>
        <dbReference type="SAM" id="MobiDB-lite"/>
    </source>
</evidence>
<keyword evidence="1" id="KW-0482">Metalloprotease</keyword>
<feature type="binding site" evidence="1">
    <location>
        <position position="233"/>
    </location>
    <ligand>
        <name>Zn(2+)</name>
        <dbReference type="ChEBI" id="CHEBI:29105"/>
        <note>catalytic</note>
    </ligand>
</feature>
<dbReference type="Gene3D" id="3.40.390.10">
    <property type="entry name" value="Collagenase (Catalytic Domain)"/>
    <property type="match status" value="1"/>
</dbReference>
<evidence type="ECO:0000256" key="1">
    <source>
        <dbReference type="PROSITE-ProRule" id="PRU01211"/>
    </source>
</evidence>
<feature type="binding site" evidence="1">
    <location>
        <position position="243"/>
    </location>
    <ligand>
        <name>Zn(2+)</name>
        <dbReference type="ChEBI" id="CHEBI:29105"/>
        <note>catalytic</note>
    </ligand>
</feature>
<keyword evidence="6" id="KW-1185">Reference proteome</keyword>
<evidence type="ECO:0000313" key="5">
    <source>
        <dbReference type="EMBL" id="KIM26826.1"/>
    </source>
</evidence>
<comment type="cofactor">
    <cofactor evidence="1">
        <name>Zn(2+)</name>
        <dbReference type="ChEBI" id="CHEBI:29105"/>
    </cofactor>
    <text evidence="1">Binds 1 zinc ion per subunit.</text>
</comment>
<accession>A0A0C3B5R6</accession>
<keyword evidence="3" id="KW-0732">Signal</keyword>
<keyword evidence="1" id="KW-0862">Zinc</keyword>
<reference evidence="5 6" key="1">
    <citation type="submission" date="2014-04" db="EMBL/GenBank/DDBJ databases">
        <authorList>
            <consortium name="DOE Joint Genome Institute"/>
            <person name="Kuo A."/>
            <person name="Zuccaro A."/>
            <person name="Kohler A."/>
            <person name="Nagy L.G."/>
            <person name="Floudas D."/>
            <person name="Copeland A."/>
            <person name="Barry K.W."/>
            <person name="Cichocki N."/>
            <person name="Veneault-Fourrey C."/>
            <person name="LaButti K."/>
            <person name="Lindquist E.A."/>
            <person name="Lipzen A."/>
            <person name="Lundell T."/>
            <person name="Morin E."/>
            <person name="Murat C."/>
            <person name="Sun H."/>
            <person name="Tunlid A."/>
            <person name="Henrissat B."/>
            <person name="Grigoriev I.V."/>
            <person name="Hibbett D.S."/>
            <person name="Martin F."/>
            <person name="Nordberg H.P."/>
            <person name="Cantor M.N."/>
            <person name="Hua S.X."/>
        </authorList>
    </citation>
    <scope>NUCLEOTIDE SEQUENCE [LARGE SCALE GENOMIC DNA]</scope>
    <source>
        <strain evidence="5 6">MAFF 305830</strain>
    </source>
</reference>
<evidence type="ECO:0000256" key="3">
    <source>
        <dbReference type="SAM" id="SignalP"/>
    </source>
</evidence>
<gene>
    <name evidence="5" type="ORF">M408DRAFT_312167</name>
</gene>
<dbReference type="HOGENOM" id="CLU_586837_0_0_1"/>
<dbReference type="AlphaFoldDB" id="A0A0C3B5R6"/>
<keyword evidence="1" id="KW-0645">Protease</keyword>
<feature type="domain" description="Peptidase M12A" evidence="4">
    <location>
        <begin position="133"/>
        <end position="363"/>
    </location>
</feature>
<feature type="active site" evidence="1">
    <location>
        <position position="234"/>
    </location>
</feature>
<feature type="region of interest" description="Disordered" evidence="2">
    <location>
        <begin position="23"/>
        <end position="58"/>
    </location>
</feature>
<feature type="chain" id="PRO_5002161369" description="Peptidase M12A domain-containing protein" evidence="3">
    <location>
        <begin position="18"/>
        <end position="466"/>
    </location>
</feature>
<dbReference type="SUPFAM" id="SSF55486">
    <property type="entry name" value="Metalloproteases ('zincins'), catalytic domain"/>
    <property type="match status" value="1"/>
</dbReference>
<dbReference type="InterPro" id="IPR001506">
    <property type="entry name" value="Peptidase_M12A"/>
</dbReference>
<feature type="signal peptide" evidence="3">
    <location>
        <begin position="1"/>
        <end position="17"/>
    </location>
</feature>
<feature type="compositionally biased region" description="Polar residues" evidence="2">
    <location>
        <begin position="29"/>
        <end position="43"/>
    </location>
</feature>
<dbReference type="InterPro" id="IPR024079">
    <property type="entry name" value="MetalloPept_cat_dom_sf"/>
</dbReference>
<comment type="caution">
    <text evidence="1">Lacks conserved residue(s) required for the propagation of feature annotation.</text>
</comment>
<dbReference type="InterPro" id="IPR006026">
    <property type="entry name" value="Peptidase_Metallo"/>
</dbReference>
<proteinExistence type="predicted"/>
<dbReference type="PANTHER" id="PTHR10127">
    <property type="entry name" value="DISCOIDIN, CUB, EGF, LAMININ , AND ZINC METALLOPROTEASE DOMAIN CONTAINING"/>
    <property type="match status" value="1"/>
</dbReference>
<dbReference type="PANTHER" id="PTHR10127:SF850">
    <property type="entry name" value="METALLOENDOPEPTIDASE"/>
    <property type="match status" value="1"/>
</dbReference>